<keyword evidence="3" id="KW-1185">Reference proteome</keyword>
<dbReference type="EMBL" id="CP024870">
    <property type="protein sequence ID" value="ATX71579.1"/>
    <property type="molecule type" value="Genomic_DNA"/>
</dbReference>
<protein>
    <submittedName>
        <fullName evidence="2">Uncharacterized protein</fullName>
    </submittedName>
</protein>
<evidence type="ECO:0000256" key="1">
    <source>
        <dbReference type="SAM" id="MobiDB-lite"/>
    </source>
</evidence>
<organism evidence="2 3">
    <name type="scientific">Spiroplasma clarkii</name>
    <dbReference type="NCBI Taxonomy" id="2139"/>
    <lineage>
        <taxon>Bacteria</taxon>
        <taxon>Bacillati</taxon>
        <taxon>Mycoplasmatota</taxon>
        <taxon>Mollicutes</taxon>
        <taxon>Entomoplasmatales</taxon>
        <taxon>Spiroplasmataceae</taxon>
        <taxon>Spiroplasma</taxon>
    </lineage>
</organism>
<feature type="region of interest" description="Disordered" evidence="1">
    <location>
        <begin position="305"/>
        <end position="327"/>
    </location>
</feature>
<gene>
    <name evidence="2" type="ORF">SCLAR_v1c12810</name>
</gene>
<sequence>MKTLLSLLTAVSMTGPTVTNLVSKTNENQSFKIEDKIYSPDEKTKINLNNIKLEPQEINLFNIMDKLDDEKVVATDIMSELLKNNSTNAEFVEVSKSFTKSYDSWFVALLDLPRQVGGETSGDLMMFNMDDESKFEGVLLVKNLKIVLKDTQALPKLSSIIDVKDLGKISEVNTQEIKDRVLSKNEHTDLKASDFFVSVLNYEYAIIKATSNSGYTGGVKITFDYVMSEISEISTDVARSDAYDSTQSDFQSNWIIVDVDLGREEFLQKYSKMEYELSGYYWVQGDYKYNFTINKDENLVNKVEDSKNENGDSIDNEDFAGASHNEPKYSEISLNGRSSKSVFKLTYKNVNEEETWGTLSTAWIEEDTKLLIMISVETKVWSTAWNAYWARAEAQMHIGNIKFI</sequence>
<dbReference type="RefSeq" id="WP_100255110.1">
    <property type="nucleotide sequence ID" value="NZ_CP015819.1"/>
</dbReference>
<proteinExistence type="predicted"/>
<dbReference type="Proteomes" id="UP000231179">
    <property type="component" value="Chromosome"/>
</dbReference>
<name>A0A1Y0L2N3_9MOLU</name>
<evidence type="ECO:0000313" key="2">
    <source>
        <dbReference type="EMBL" id="ATX71579.1"/>
    </source>
</evidence>
<dbReference type="OrthoDB" id="388168at2"/>
<evidence type="ECO:0000313" key="3">
    <source>
        <dbReference type="Proteomes" id="UP000231179"/>
    </source>
</evidence>
<reference evidence="2 3" key="1">
    <citation type="submission" date="2017-11" db="EMBL/GenBank/DDBJ databases">
        <title>Complete genome sequence of Spiroplasma clarkii CN-5 (DSM 19994).</title>
        <authorList>
            <person name="Tsai Y.-M."/>
            <person name="Chang A."/>
            <person name="Lo W.-S."/>
            <person name="Kuo C.-H."/>
        </authorList>
    </citation>
    <scope>NUCLEOTIDE SEQUENCE [LARGE SCALE GENOMIC DNA]</scope>
    <source>
        <strain evidence="2 3">CN-5</strain>
    </source>
</reference>
<dbReference type="KEGG" id="scla:SCLARK_001823"/>
<accession>A0A1Y0L2N3</accession>
<dbReference type="AlphaFoldDB" id="A0A1Y0L2N3"/>